<feature type="compositionally biased region" description="Polar residues" evidence="3">
    <location>
        <begin position="142"/>
        <end position="153"/>
    </location>
</feature>
<feature type="region of interest" description="Disordered" evidence="3">
    <location>
        <begin position="233"/>
        <end position="378"/>
    </location>
</feature>
<evidence type="ECO:0000256" key="2">
    <source>
        <dbReference type="ARBA" id="ARBA00022949"/>
    </source>
</evidence>
<evidence type="ECO:0000256" key="3">
    <source>
        <dbReference type="SAM" id="MobiDB-lite"/>
    </source>
</evidence>
<evidence type="ECO:0000313" key="6">
    <source>
        <dbReference type="WBParaSite" id="Csp11.Scaffold629.g16369.t1"/>
    </source>
</evidence>
<name>A0A1I7UA00_9PELO</name>
<evidence type="ECO:0000256" key="1">
    <source>
        <dbReference type="ARBA" id="ARBA00004282"/>
    </source>
</evidence>
<dbReference type="GO" id="GO:0070161">
    <property type="term" value="C:anchoring junction"/>
    <property type="evidence" value="ECO:0007669"/>
    <property type="project" value="UniProtKB-SubCell"/>
</dbReference>
<dbReference type="SMART" id="SM00459">
    <property type="entry name" value="Sorb"/>
    <property type="match status" value="1"/>
</dbReference>
<organism evidence="5 6">
    <name type="scientific">Caenorhabditis tropicalis</name>
    <dbReference type="NCBI Taxonomy" id="1561998"/>
    <lineage>
        <taxon>Eukaryota</taxon>
        <taxon>Metazoa</taxon>
        <taxon>Ecdysozoa</taxon>
        <taxon>Nematoda</taxon>
        <taxon>Chromadorea</taxon>
        <taxon>Rhabditida</taxon>
        <taxon>Rhabditina</taxon>
        <taxon>Rhabditomorpha</taxon>
        <taxon>Rhabditoidea</taxon>
        <taxon>Rhabditidae</taxon>
        <taxon>Peloderinae</taxon>
        <taxon>Caenorhabditis</taxon>
    </lineage>
</organism>
<sequence length="502" mass="55526">MMHHPSSQFGSNLTVTAEPDPESFDQPNRFSPKGNVAALRNVIHGQLDMKTPTGKAPSNSSRYQKPAPPPVDPTPSWAKNVKVYEPNGYVDPHLNKHNMGRVLDGPVNPNKFFQGVPPPSYSLVKQDAKPPVPPSSKPPIQTPAQALQAQVLQNEKPPSDPFRPANQKTTYRIPYDMAMDPRHHFGEFDIDDSASIISSSCTFGDSSEIAAFSAAAEQRHLYEQYRKKLMEEKNELKEGSETPCVSISEKAPAEEPTVSRSLFDTELTPFGHTAKVEEKTTPEEVKPNPFNYSPTEKPRSIDLESSQLLVKPKSPAPYSTSSSDHYGTIRRKHKPVAIDLSESSKSSPKDNKSPMFFGSSFEEKNKSPRTPIAKNDSLNESLNQAFEIASSIETAKNNYEAPPTPKSLASDRSISDTYPVSSPLPLSSTQQHNWETTKNTEPPGSMTNSTVMSTSGANESNASPDSSPDRNEDMSQWYRKMFKQMHKKGDEENERFGELVCG</sequence>
<keyword evidence="2" id="KW-0965">Cell junction</keyword>
<feature type="domain" description="SoHo" evidence="4">
    <location>
        <begin position="446"/>
        <end position="495"/>
    </location>
</feature>
<dbReference type="Proteomes" id="UP000095282">
    <property type="component" value="Unplaced"/>
</dbReference>
<feature type="region of interest" description="Disordered" evidence="3">
    <location>
        <begin position="100"/>
        <end position="167"/>
    </location>
</feature>
<dbReference type="InterPro" id="IPR003127">
    <property type="entry name" value="SoHo_dom"/>
</dbReference>
<feature type="region of interest" description="Disordered" evidence="3">
    <location>
        <begin position="394"/>
        <end position="479"/>
    </location>
</feature>
<proteinExistence type="predicted"/>
<comment type="subcellular location">
    <subcellularLocation>
        <location evidence="1">Cell junction</location>
    </subcellularLocation>
</comment>
<keyword evidence="5" id="KW-1185">Reference proteome</keyword>
<feature type="compositionally biased region" description="Pro residues" evidence="3">
    <location>
        <begin position="130"/>
        <end position="141"/>
    </location>
</feature>
<feature type="compositionally biased region" description="Polar residues" evidence="3">
    <location>
        <begin position="410"/>
        <end position="466"/>
    </location>
</feature>
<feature type="region of interest" description="Disordered" evidence="3">
    <location>
        <begin position="1"/>
        <end position="79"/>
    </location>
</feature>
<feature type="compositionally biased region" description="Basic and acidic residues" evidence="3">
    <location>
        <begin position="274"/>
        <end position="286"/>
    </location>
</feature>
<dbReference type="AlphaFoldDB" id="A0A1I7UA00"/>
<dbReference type="STRING" id="1561998.A0A1I7UA00"/>
<evidence type="ECO:0000259" key="4">
    <source>
        <dbReference type="SMART" id="SM00459"/>
    </source>
</evidence>
<evidence type="ECO:0000313" key="5">
    <source>
        <dbReference type="Proteomes" id="UP000095282"/>
    </source>
</evidence>
<feature type="compositionally biased region" description="Polar residues" evidence="3">
    <location>
        <begin position="1"/>
        <end position="15"/>
    </location>
</feature>
<protein>
    <submittedName>
        <fullName evidence="6">SoHo domain-containing protein</fullName>
    </submittedName>
</protein>
<accession>A0A1I7UA00</accession>
<reference evidence="6" key="1">
    <citation type="submission" date="2016-11" db="UniProtKB">
        <authorList>
            <consortium name="WormBaseParasite"/>
        </authorList>
    </citation>
    <scope>IDENTIFICATION</scope>
</reference>
<dbReference type="WBParaSite" id="Csp11.Scaffold629.g16369.t1">
    <property type="protein sequence ID" value="Csp11.Scaffold629.g16369.t1"/>
    <property type="gene ID" value="Csp11.Scaffold629.g16369"/>
</dbReference>
<dbReference type="eggNOG" id="KOG4225">
    <property type="taxonomic scope" value="Eukaryota"/>
</dbReference>